<evidence type="ECO:0000256" key="3">
    <source>
        <dbReference type="SAM" id="MobiDB-lite"/>
    </source>
</evidence>
<feature type="coiled-coil region" evidence="2">
    <location>
        <begin position="774"/>
        <end position="801"/>
    </location>
</feature>
<evidence type="ECO:0000256" key="2">
    <source>
        <dbReference type="SAM" id="Coils"/>
    </source>
</evidence>
<dbReference type="Gene3D" id="1.25.40.10">
    <property type="entry name" value="Tetratricopeptide repeat domain"/>
    <property type="match status" value="6"/>
</dbReference>
<feature type="domain" description="CHAT" evidence="4">
    <location>
        <begin position="1384"/>
        <end position="1757"/>
    </location>
</feature>
<dbReference type="Pfam" id="PF13424">
    <property type="entry name" value="TPR_12"/>
    <property type="match status" value="8"/>
</dbReference>
<protein>
    <submittedName>
        <fullName evidence="6">Tetratricopeptide repeat protein 28</fullName>
    </submittedName>
</protein>
<dbReference type="SMART" id="SM00028">
    <property type="entry name" value="TPR"/>
    <property type="match status" value="26"/>
</dbReference>
<dbReference type="FunFam" id="1.25.40.10:FF:000223">
    <property type="entry name" value="Tetratricopeptide repeat domain 28"/>
    <property type="match status" value="1"/>
</dbReference>
<feature type="compositionally biased region" description="Polar residues" evidence="3">
    <location>
        <begin position="2607"/>
        <end position="2624"/>
    </location>
</feature>
<dbReference type="InterPro" id="IPR058900">
    <property type="entry name" value="TTC28_C"/>
</dbReference>
<feature type="repeat" description="TPR" evidence="1">
    <location>
        <begin position="681"/>
        <end position="714"/>
    </location>
</feature>
<dbReference type="Pfam" id="PF13176">
    <property type="entry name" value="TPR_7"/>
    <property type="match status" value="2"/>
</dbReference>
<keyword evidence="1" id="KW-0802">TPR repeat</keyword>
<feature type="repeat" description="TPR" evidence="1">
    <location>
        <begin position="281"/>
        <end position="314"/>
    </location>
</feature>
<comment type="caution">
    <text evidence="6">The sequence shown here is derived from an EMBL/GenBank/DDBJ whole genome shotgun (WGS) entry which is preliminary data.</text>
</comment>
<feature type="region of interest" description="Disordered" evidence="3">
    <location>
        <begin position="2324"/>
        <end position="2358"/>
    </location>
</feature>
<gene>
    <name evidence="6" type="ORF">B7P43_G08058</name>
</gene>
<keyword evidence="2" id="KW-0175">Coiled coil</keyword>
<feature type="compositionally biased region" description="Basic and acidic residues" evidence="3">
    <location>
        <begin position="2501"/>
        <end position="2511"/>
    </location>
</feature>
<dbReference type="EMBL" id="NEVH01006723">
    <property type="protein sequence ID" value="PNF36919.1"/>
    <property type="molecule type" value="Genomic_DNA"/>
</dbReference>
<feature type="repeat" description="TPR" evidence="1">
    <location>
        <begin position="1044"/>
        <end position="1077"/>
    </location>
</feature>
<reference evidence="6 7" key="1">
    <citation type="submission" date="2017-12" db="EMBL/GenBank/DDBJ databases">
        <title>Hemimetabolous genomes reveal molecular basis of termite eusociality.</title>
        <authorList>
            <person name="Harrison M.C."/>
            <person name="Jongepier E."/>
            <person name="Robertson H.M."/>
            <person name="Arning N."/>
            <person name="Bitard-Feildel T."/>
            <person name="Chao H."/>
            <person name="Childers C.P."/>
            <person name="Dinh H."/>
            <person name="Doddapaneni H."/>
            <person name="Dugan S."/>
            <person name="Gowin J."/>
            <person name="Greiner C."/>
            <person name="Han Y."/>
            <person name="Hu H."/>
            <person name="Hughes D.S.T."/>
            <person name="Huylmans A.-K."/>
            <person name="Kemena C."/>
            <person name="Kremer L.P.M."/>
            <person name="Lee S.L."/>
            <person name="Lopez-Ezquerra A."/>
            <person name="Mallet L."/>
            <person name="Monroy-Kuhn J.M."/>
            <person name="Moser A."/>
            <person name="Murali S.C."/>
            <person name="Muzny D.M."/>
            <person name="Otani S."/>
            <person name="Piulachs M.-D."/>
            <person name="Poelchau M."/>
            <person name="Qu J."/>
            <person name="Schaub F."/>
            <person name="Wada-Katsumata A."/>
            <person name="Worley K.C."/>
            <person name="Xie Q."/>
            <person name="Ylla G."/>
            <person name="Poulsen M."/>
            <person name="Gibbs R.A."/>
            <person name="Schal C."/>
            <person name="Richards S."/>
            <person name="Belles X."/>
            <person name="Korb J."/>
            <person name="Bornberg-Bauer E."/>
        </authorList>
    </citation>
    <scope>NUCLEOTIDE SEQUENCE [LARGE SCALE GENOMIC DNA]</scope>
    <source>
        <tissue evidence="6">Whole body</tissue>
    </source>
</reference>
<feature type="region of interest" description="Disordered" evidence="3">
    <location>
        <begin position="2139"/>
        <end position="2185"/>
    </location>
</feature>
<feature type="region of interest" description="Disordered" evidence="3">
    <location>
        <begin position="2487"/>
        <end position="2523"/>
    </location>
</feature>
<dbReference type="STRING" id="105785.A0A2J7R7V4"/>
<dbReference type="InterPro" id="IPR019734">
    <property type="entry name" value="TPR_rpt"/>
</dbReference>
<feature type="region of interest" description="Disordered" evidence="3">
    <location>
        <begin position="2285"/>
        <end position="2305"/>
    </location>
</feature>
<feature type="domain" description="TTC28 C-terminal" evidence="5">
    <location>
        <begin position="1871"/>
        <end position="1975"/>
    </location>
</feature>
<evidence type="ECO:0000256" key="1">
    <source>
        <dbReference type="PROSITE-ProRule" id="PRU00339"/>
    </source>
</evidence>
<dbReference type="PANTHER" id="PTHR10098">
    <property type="entry name" value="RAPSYN-RELATED"/>
    <property type="match status" value="1"/>
</dbReference>
<sequence length="2624" mass="281657">MSQRDLSEVEPEGTSELPAANKALFLDKVRQSNAACQSGDYATAVSLYTDALQLDPSNHILYSNRSAALVKMGQFAQALQDAIRARELNSKWPKAYYRQGVALQCLGRHGDALAAFSSGLAQDPKNAQLLAGLVEASMKSPLRGTLEPTFRQLETMKLDKSPFVIISVVGQELLGVAQYAAAVIVLEAALRIGTCSLKLRGSVFSALSSAYWALNSLDKAISYMQQDLAVAKTLGDIAGECRAHGNLGSAYFSKGSYKEALTAHRYQLVLAMKCKDTQAAAAALTSLGHVYTAVGDYPNALASHKQCVQLVKQMGDRLQEAREIGNVGAVYLAMGEFESAVDCHSQHLRLARRLGNQVEEARAYSNLGSSHHYRRNFAQAISYHENVLRIAQELGDHAIEARAYAGLGHAARCAGDYTQAKRWHERQLDMALASRDKVGEGRACSNLGIVYQLLGEHDAALKLHQAHLSIARQLQDRAGMGRAYGNIGNAYSAMGYYEQAIKYHKQELTISKEVNDRSSEASTHGNLAVAYQALGAHEMALLHYRAHLNTARELKDTAGEACALLNLGNCLSSRGEFGQAVPFYENYLMLSQELHDIEGESKACHFLGYAHYCLGNFREAVRYYDQDLALAKDLQDKMNMGRAYCNLGLAHLALGNLETALECQKYFLAIAHMMKHLPGKFRALGNIGDVLIKMGNVEEAVKMYQRQLSFARQGRDRSLEAAAYGALGLGHRLLRCYDKALGYHTQELMLRQEMGDLKGECRAHGHLGAVHMSLGNYTNAMKCYQEQLERAKELKDSAVEAQAFGNLGIARLNMGHYEDAIGYLEQQLATLEQLSTSTAMLDKGRAFGNLGDCYDALGDFDEAVKCHEQHLAIGLKLKSARDQERAYRGLGHSHQCLGNLQQALVCFEKRLVVAHELNNSEAKASAYGELGHIHSTLGNSEQAISCLEHQLAIARELKDKVAEADAACGLGAVYQQMGEYSTALRYHQADLDTAEELGLAVLQGRACGNLGTVHESLGNFEEAVRYQEQHLSVAAQTNDKLAKTVAYSSLGRIHHALGNTSQAVAYLQQGLQIAEHLGRREEEARIRHRLGLALWGHGDLDGSQVQLERAANLLESIRREAKGSSDYKLSLFDLQTASYQALQRVLVGLGRQEEALLVAERGRTRASVDLLLERQGCGETGSGNRVDDSVPTSVDQLVEIVNRQKASVLYYSLAAGSLYSWFIVPARGVVRFHEVSVSDTEAECEQESGSEEVLTTAGSLLEHYIQSVRDSLGVELHTATMSRVRGSGVMGQDTGGACDMDASDTWSQHLEEIGDRLNQQDGDRMGFLRMVNRNHVLNCSNYSLSSLFSLGSVGGSVASGSASRPGSTRSRRPPHQTWQGPSCLGSLYQLLIAPFEDCLPATCSKSGTGTLPHGKGCSARRELLLVLEGELYLVPFPILKPGGSGDLSEYLCERFSLLVVPSLMSLRSNQRSTRTVMAATSKTNPGAAESTNNMSALVIGNPLLPGSVTEQWGWGDIPHAEQEAVMVADMLQAQALVAAQASKEAVLRQIGEAECIHLATHMSWKLSAIVLSPGGDIVESQHPKRFFSSSAASASGGVVGQTSTASGVPPAPDQVHDQGDEEGSERVKTSCLQVSSTMEMPSLSEFLLTAADLLNLHLSARLVVISSSHTRDHHGWATSDGIMTLTRALLVAGAQCVLVSLWPVPDMATKILLRAFYSALLQGSRVSRALAEAMLTVQHTKHFAHPANWAGFMLVGADVRLSNKVALMGQALCELLKNPEKCRDALRVTLHLVEKSLQRIHRGQKNAMYTTQKSIENKVGHVSGWKDLLMSVGFRFEPAANGIPSSVFFPQSDPEERLTQCSASLQALLGLSGTSLYALSKLMSNVEVADDIIGVIRQVIAQFSMKNLETDSIEVPISVKLWRVPGCHELLASLGFDLMEVGQDEVTLRTGKQANRRNIQFVLQALLALFDTQEAPKSLSLGSSSSLESLTSLDGDNDAVRARSPPLLTSSMMIPPPPLPFVSPRPAPPPLLLPGHRGSGGAFTSYVRRRGEPDGRTACAGETGGNNMASTKTPGAGSGNTAASAVGKVVGRPGGGGESDAAFTPSPPVVAADSSPCVATLTLTHQTRIRTLYSGIGDGTLPPTDNSVPGQIVPPLHHGGSSAYHRRPDSSSSASSATDWEGSGHATVLRRTGQIQSHINHPLPPLPPPRQAPAPPVPPPVVDSLHPLPPSGLYNMVSNLTATGGFESQSSDSDFGGNCPPVKSSYKNSRGGTVATLHNSATLKLSSGGSSSSSVGGGTTGTASIPMSAADRLSVRTELSSLGGTGCRKPVALNPSEEAKDSRLHYFPSDSGGDGDLSAPLSKSFDEAADVISSNSPSGGGLASSSIQDQIIATQLRRLNRELTPTISDVYHERSIGLGLAPPLSKLLIPSRGLQGNSKDVDTSGSDALLDKLGLLPDENSKATDGKSWLSSTALQQFGGDLSAAELEGKQRSGGSPCSELSRRDEGDGRSIADSQCSAGSYNKPMTSVLQRANSVSVMYFAQDLNETKGQQQAPRVVSFLEDVSALNTDRQDDTNVKPPLRIASSAPVPPCPRSRASKQPPPPIPNSRTATSAAPTKKFPSQC</sequence>
<feature type="compositionally biased region" description="Basic and acidic residues" evidence="3">
    <location>
        <begin position="1614"/>
        <end position="1626"/>
    </location>
</feature>
<dbReference type="FunFam" id="1.25.40.10:FF:001590">
    <property type="entry name" value="Rapsynoid, putative"/>
    <property type="match status" value="1"/>
</dbReference>
<feature type="repeat" description="TPR" evidence="1">
    <location>
        <begin position="93"/>
        <end position="126"/>
    </location>
</feature>
<feature type="compositionally biased region" description="Low complexity" evidence="3">
    <location>
        <begin position="1979"/>
        <end position="1993"/>
    </location>
</feature>
<feature type="compositionally biased region" description="Polar residues" evidence="3">
    <location>
        <begin position="2065"/>
        <end position="2081"/>
    </location>
</feature>
<name>A0A2J7R7V4_9NEOP</name>
<feature type="repeat" description="TPR" evidence="1">
    <location>
        <begin position="481"/>
        <end position="514"/>
    </location>
</feature>
<feature type="compositionally biased region" description="Low complexity" evidence="3">
    <location>
        <begin position="1359"/>
        <end position="1368"/>
    </location>
</feature>
<dbReference type="PANTHER" id="PTHR10098:SF108">
    <property type="entry name" value="TETRATRICOPEPTIDE REPEAT PROTEIN 28"/>
    <property type="match status" value="1"/>
</dbReference>
<evidence type="ECO:0000313" key="7">
    <source>
        <dbReference type="Proteomes" id="UP000235965"/>
    </source>
</evidence>
<evidence type="ECO:0000313" key="6">
    <source>
        <dbReference type="EMBL" id="PNF36919.1"/>
    </source>
</evidence>
<dbReference type="Proteomes" id="UP000235965">
    <property type="component" value="Unassembled WGS sequence"/>
</dbReference>
<dbReference type="SUPFAM" id="SSF48452">
    <property type="entry name" value="TPR-like"/>
    <property type="match status" value="6"/>
</dbReference>
<feature type="compositionally biased region" description="Polar residues" evidence="3">
    <location>
        <begin position="2513"/>
        <end position="2523"/>
    </location>
</feature>
<dbReference type="FunFam" id="1.25.40.10:FF:000209">
    <property type="entry name" value="Tetratricopeptide repeat domain 28"/>
    <property type="match status" value="1"/>
</dbReference>
<dbReference type="Pfam" id="PF12770">
    <property type="entry name" value="CHAT"/>
    <property type="match status" value="1"/>
</dbReference>
<dbReference type="OrthoDB" id="626167at2759"/>
<dbReference type="FunCoup" id="A0A2J7R7V4">
    <property type="interactions" value="108"/>
</dbReference>
<keyword evidence="7" id="KW-1185">Reference proteome</keyword>
<accession>A0A2J7R7V4</accession>
<dbReference type="FunFam" id="1.25.40.10:FF:000040">
    <property type="entry name" value="Tetratricopeptide repeat domain 28"/>
    <property type="match status" value="1"/>
</dbReference>
<feature type="region of interest" description="Disordered" evidence="3">
    <location>
        <begin position="2566"/>
        <end position="2624"/>
    </location>
</feature>
<evidence type="ECO:0000259" key="4">
    <source>
        <dbReference type="Pfam" id="PF12770"/>
    </source>
</evidence>
<proteinExistence type="predicted"/>
<dbReference type="FunFam" id="1.25.40.10:FF:000096">
    <property type="entry name" value="Tetratricopeptide repeat domain 28"/>
    <property type="match status" value="1"/>
</dbReference>
<dbReference type="Pfam" id="PF13181">
    <property type="entry name" value="TPR_8"/>
    <property type="match status" value="1"/>
</dbReference>
<dbReference type="InterPro" id="IPR024983">
    <property type="entry name" value="CHAT_dom"/>
</dbReference>
<feature type="region of interest" description="Disordered" evidence="3">
    <location>
        <begin position="2198"/>
        <end position="2226"/>
    </location>
</feature>
<dbReference type="Pfam" id="PF13432">
    <property type="entry name" value="TPR_16"/>
    <property type="match status" value="1"/>
</dbReference>
<feature type="region of interest" description="Disordered" evidence="3">
    <location>
        <begin position="1359"/>
        <end position="1378"/>
    </location>
</feature>
<feature type="repeat" description="TPR" evidence="1">
    <location>
        <begin position="361"/>
        <end position="394"/>
    </location>
</feature>
<feature type="region of interest" description="Disordered" evidence="3">
    <location>
        <begin position="1598"/>
        <end position="1626"/>
    </location>
</feature>
<feature type="region of interest" description="Disordered" evidence="3">
    <location>
        <begin position="1979"/>
        <end position="1998"/>
    </location>
</feature>
<dbReference type="PROSITE" id="PS50005">
    <property type="entry name" value="TPR"/>
    <property type="match status" value="6"/>
</dbReference>
<evidence type="ECO:0000259" key="5">
    <source>
        <dbReference type="Pfam" id="PF26117"/>
    </source>
</evidence>
<feature type="compositionally biased region" description="Pro residues" evidence="3">
    <location>
        <begin position="2202"/>
        <end position="2221"/>
    </location>
</feature>
<dbReference type="InterPro" id="IPR011990">
    <property type="entry name" value="TPR-like_helical_dom_sf"/>
</dbReference>
<organism evidence="6 7">
    <name type="scientific">Cryptotermes secundus</name>
    <dbReference type="NCBI Taxonomy" id="105785"/>
    <lineage>
        <taxon>Eukaryota</taxon>
        <taxon>Metazoa</taxon>
        <taxon>Ecdysozoa</taxon>
        <taxon>Arthropoda</taxon>
        <taxon>Hexapoda</taxon>
        <taxon>Insecta</taxon>
        <taxon>Pterygota</taxon>
        <taxon>Neoptera</taxon>
        <taxon>Polyneoptera</taxon>
        <taxon>Dictyoptera</taxon>
        <taxon>Blattodea</taxon>
        <taxon>Blattoidea</taxon>
        <taxon>Termitoidae</taxon>
        <taxon>Kalotermitidae</taxon>
        <taxon>Cryptotermitinae</taxon>
        <taxon>Cryptotermes</taxon>
    </lineage>
</organism>
<feature type="region of interest" description="Disordered" evidence="3">
    <location>
        <begin position="2051"/>
        <end position="2081"/>
    </location>
</feature>
<dbReference type="Pfam" id="PF26117">
    <property type="entry name" value="TTC28_C"/>
    <property type="match status" value="1"/>
</dbReference>
<feature type="region of interest" description="Disordered" evidence="3">
    <location>
        <begin position="2093"/>
        <end position="2113"/>
    </location>
</feature>
<dbReference type="InParanoid" id="A0A2J7R7V4"/>